<proteinExistence type="predicted"/>
<gene>
    <name evidence="1" type="ORF">CR513_05680</name>
</gene>
<dbReference type="PANTHER" id="PTHR35046">
    <property type="entry name" value="ZINC KNUCKLE (CCHC-TYPE) FAMILY PROTEIN"/>
    <property type="match status" value="1"/>
</dbReference>
<organism evidence="1 2">
    <name type="scientific">Mucuna pruriens</name>
    <name type="common">Velvet bean</name>
    <name type="synonym">Dolichos pruriens</name>
    <dbReference type="NCBI Taxonomy" id="157652"/>
    <lineage>
        <taxon>Eukaryota</taxon>
        <taxon>Viridiplantae</taxon>
        <taxon>Streptophyta</taxon>
        <taxon>Embryophyta</taxon>
        <taxon>Tracheophyta</taxon>
        <taxon>Spermatophyta</taxon>
        <taxon>Magnoliopsida</taxon>
        <taxon>eudicotyledons</taxon>
        <taxon>Gunneridae</taxon>
        <taxon>Pentapetalae</taxon>
        <taxon>rosids</taxon>
        <taxon>fabids</taxon>
        <taxon>Fabales</taxon>
        <taxon>Fabaceae</taxon>
        <taxon>Papilionoideae</taxon>
        <taxon>50 kb inversion clade</taxon>
        <taxon>NPAAA clade</taxon>
        <taxon>indigoferoid/millettioid clade</taxon>
        <taxon>Phaseoleae</taxon>
        <taxon>Mucuna</taxon>
    </lineage>
</organism>
<dbReference type="Proteomes" id="UP000257109">
    <property type="component" value="Unassembled WGS sequence"/>
</dbReference>
<name>A0A371I4E5_MUCPR</name>
<keyword evidence="2" id="KW-1185">Reference proteome</keyword>
<accession>A0A371I4E5</accession>
<evidence type="ECO:0000313" key="2">
    <source>
        <dbReference type="Proteomes" id="UP000257109"/>
    </source>
</evidence>
<reference evidence="1" key="1">
    <citation type="submission" date="2018-05" db="EMBL/GenBank/DDBJ databases">
        <title>Draft genome of Mucuna pruriens seed.</title>
        <authorList>
            <person name="Nnadi N.E."/>
            <person name="Vos R."/>
            <person name="Hasami M.H."/>
            <person name="Devisetty U.K."/>
            <person name="Aguiy J.C."/>
        </authorList>
    </citation>
    <scope>NUCLEOTIDE SEQUENCE [LARGE SCALE GENOMIC DNA]</scope>
    <source>
        <strain evidence="1">JCA_2017</strain>
    </source>
</reference>
<dbReference type="EMBL" id="QJKJ01000950">
    <property type="protein sequence ID" value="RDY09889.1"/>
    <property type="molecule type" value="Genomic_DNA"/>
</dbReference>
<comment type="caution">
    <text evidence="1">The sequence shown here is derived from an EMBL/GenBank/DDBJ whole genome shotgun (WGS) entry which is preliminary data.</text>
</comment>
<evidence type="ECO:0000313" key="1">
    <source>
        <dbReference type="EMBL" id="RDY09889.1"/>
    </source>
</evidence>
<protein>
    <submittedName>
        <fullName evidence="1">Uncharacterized protein</fullName>
    </submittedName>
</protein>
<sequence length="156" mass="18527">MDMKWIIKDYVDINMKERMKDMETHDLKGPMTRGRLRRLEEELKKSSSLHFLTPKLYKLQWLSKRGELVVDRQVVIAFTEGNYSDEVMCGVAIHILLSRLWKFDRKVTYSGITNMFSFEHMGHKVNLKSLSLKEVCADQIKMRAKRKEEKKESEKN</sequence>
<dbReference type="OrthoDB" id="1747743at2759"/>
<dbReference type="PANTHER" id="PTHR35046:SF9">
    <property type="entry name" value="RNA-DIRECTED DNA POLYMERASE"/>
    <property type="match status" value="1"/>
</dbReference>
<feature type="non-terminal residue" evidence="1">
    <location>
        <position position="1"/>
    </location>
</feature>
<dbReference type="AlphaFoldDB" id="A0A371I4E5"/>